<dbReference type="AlphaFoldDB" id="A0A1D8U0C0"/>
<dbReference type="EMBL" id="CP017599">
    <property type="protein sequence ID" value="AOX03254.1"/>
    <property type="molecule type" value="Genomic_DNA"/>
</dbReference>
<dbReference type="RefSeq" id="WP_070395640.1">
    <property type="nucleotide sequence ID" value="NZ_CP017599.1"/>
</dbReference>
<dbReference type="InterPro" id="IPR007367">
    <property type="entry name" value="DUF433"/>
</dbReference>
<gene>
    <name evidence="1" type="ORF">BJP34_30845</name>
</gene>
<dbReference type="Pfam" id="PF04255">
    <property type="entry name" value="DUF433"/>
    <property type="match status" value="1"/>
</dbReference>
<dbReference type="OrthoDB" id="466370at2"/>
<dbReference type="STRING" id="1458985.BJP34_30845"/>
<dbReference type="SUPFAM" id="SSF46689">
    <property type="entry name" value="Homeodomain-like"/>
    <property type="match status" value="1"/>
</dbReference>
<dbReference type="InterPro" id="IPR036388">
    <property type="entry name" value="WH-like_DNA-bd_sf"/>
</dbReference>
<dbReference type="InterPro" id="IPR009057">
    <property type="entry name" value="Homeodomain-like_sf"/>
</dbReference>
<sequence length="116" mass="13764">MEIQDYFDFLASDDIRIKGSRIGIESVLYEYIYRARTPEEITQQFDTISLEQVHATILYYLHNKEEVSAYLADWLEFCRQQREEQKQNPSPARQRFRQLKAEAALERESSQPKSAV</sequence>
<accession>A0A1D8U0C0</accession>
<name>A0A1D8U0C0_9CYAN</name>
<organism evidence="1 2">
    <name type="scientific">Moorena producens PAL-8-15-08-1</name>
    <dbReference type="NCBI Taxonomy" id="1458985"/>
    <lineage>
        <taxon>Bacteria</taxon>
        <taxon>Bacillati</taxon>
        <taxon>Cyanobacteriota</taxon>
        <taxon>Cyanophyceae</taxon>
        <taxon>Coleofasciculales</taxon>
        <taxon>Coleofasciculaceae</taxon>
        <taxon>Moorena</taxon>
    </lineage>
</organism>
<dbReference type="KEGG" id="mpro:BJP34_30845"/>
<dbReference type="Proteomes" id="UP000177870">
    <property type="component" value="Chromosome"/>
</dbReference>
<evidence type="ECO:0000313" key="2">
    <source>
        <dbReference type="Proteomes" id="UP000177870"/>
    </source>
</evidence>
<dbReference type="Gene3D" id="1.10.10.10">
    <property type="entry name" value="Winged helix-like DNA-binding domain superfamily/Winged helix DNA-binding domain"/>
    <property type="match status" value="1"/>
</dbReference>
<evidence type="ECO:0000313" key="1">
    <source>
        <dbReference type="EMBL" id="AOX03254.1"/>
    </source>
</evidence>
<proteinExistence type="predicted"/>
<reference evidence="2" key="1">
    <citation type="submission" date="2016-10" db="EMBL/GenBank/DDBJ databases">
        <title>Comparative genomics uncovers the prolific and rare metabolic potential of the cyanobacterial genus Moorea.</title>
        <authorList>
            <person name="Leao T."/>
            <person name="Castelao G."/>
            <person name="Korobeynikov A."/>
            <person name="Monroe E.A."/>
            <person name="Podell S."/>
            <person name="Glukhov E."/>
            <person name="Allen E."/>
            <person name="Gerwick W.H."/>
            <person name="Gerwick L."/>
        </authorList>
    </citation>
    <scope>NUCLEOTIDE SEQUENCE [LARGE SCALE GENOMIC DNA]</scope>
    <source>
        <strain evidence="2">PAL-8-15-08-1</strain>
    </source>
</reference>
<evidence type="ECO:0008006" key="3">
    <source>
        <dbReference type="Google" id="ProtNLM"/>
    </source>
</evidence>
<protein>
    <recommendedName>
        <fullName evidence="3">DUF433 domain-containing protein</fullName>
    </recommendedName>
</protein>